<sequence length="293" mass="31299">MLDDFEARNFVSDAAPWTWGDGIEATPPSSPDIHALLGGLSCWWGGEQESFGVTVLPRSVVPTSIIETWQSTLRCDLGIVCLAEQTVGDLWVGVQWYEPGWPQEQTFSESSEIDRVRASAQAVLAMVLPRAQVASGAPQPDLALSPLPECASFDDVVAQWAGAELEAGYPTDWVPSGPIWDITVAAGANRYCGWHLNPADSTQSPLAVEFYIQPLLGAPRAEDLQSTGMAYRDIPGTSSAWLKESVENPGSVRMIVDVGGTRVTVAGGGRSTAEWNDLVSRLADAVSAPGDRG</sequence>
<dbReference type="Proteomes" id="UP001630303">
    <property type="component" value="Unassembled WGS sequence"/>
</dbReference>
<name>A0ABW9GK30_9MICO</name>
<proteinExistence type="predicted"/>
<dbReference type="RefSeq" id="WP_408905878.1">
    <property type="nucleotide sequence ID" value="NZ_JAROCE010000004.1"/>
</dbReference>
<reference evidence="1 2" key="1">
    <citation type="submission" date="2023-03" db="EMBL/GenBank/DDBJ databases">
        <title>MT1 and MT2 Draft Genomes of Novel Species.</title>
        <authorList>
            <person name="Venkateswaran K."/>
        </authorList>
    </citation>
    <scope>NUCLEOTIDE SEQUENCE [LARGE SCALE GENOMIC DNA]</scope>
    <source>
        <strain evidence="1 2">IF8SW-P5</strain>
    </source>
</reference>
<protein>
    <recommendedName>
        <fullName evidence="3">DUF317 domain-containing protein</fullName>
    </recommendedName>
</protein>
<organism evidence="1 2">
    <name type="scientific">Microbacterium mcarthurae</name>
    <dbReference type="NCBI Taxonomy" id="3035918"/>
    <lineage>
        <taxon>Bacteria</taxon>
        <taxon>Bacillati</taxon>
        <taxon>Actinomycetota</taxon>
        <taxon>Actinomycetes</taxon>
        <taxon>Micrococcales</taxon>
        <taxon>Microbacteriaceae</taxon>
        <taxon>Microbacterium</taxon>
    </lineage>
</organism>
<evidence type="ECO:0008006" key="3">
    <source>
        <dbReference type="Google" id="ProtNLM"/>
    </source>
</evidence>
<accession>A0ABW9GK30</accession>
<gene>
    <name evidence="1" type="ORF">P5G46_13290</name>
</gene>
<comment type="caution">
    <text evidence="1">The sequence shown here is derived from an EMBL/GenBank/DDBJ whole genome shotgun (WGS) entry which is preliminary data.</text>
</comment>
<evidence type="ECO:0000313" key="2">
    <source>
        <dbReference type="Proteomes" id="UP001630303"/>
    </source>
</evidence>
<dbReference type="EMBL" id="JAROCE010000004">
    <property type="protein sequence ID" value="MFM2721486.1"/>
    <property type="molecule type" value="Genomic_DNA"/>
</dbReference>
<evidence type="ECO:0000313" key="1">
    <source>
        <dbReference type="EMBL" id="MFM2721486.1"/>
    </source>
</evidence>
<keyword evidence="2" id="KW-1185">Reference proteome</keyword>